<gene>
    <name evidence="2" type="ORF">MMYC01_202266</name>
</gene>
<evidence type="ECO:0000313" key="3">
    <source>
        <dbReference type="Proteomes" id="UP000078237"/>
    </source>
</evidence>
<reference evidence="2 3" key="1">
    <citation type="journal article" date="2016" name="Genome Announc.">
        <title>Genome Sequence of Madurella mycetomatis mm55, Isolated from a Human Mycetoma Case in Sudan.</title>
        <authorList>
            <person name="Smit S."/>
            <person name="Derks M.F."/>
            <person name="Bervoets S."/>
            <person name="Fahal A."/>
            <person name="van Leeuwen W."/>
            <person name="van Belkum A."/>
            <person name="van de Sande W.W."/>
        </authorList>
    </citation>
    <scope>NUCLEOTIDE SEQUENCE [LARGE SCALE GENOMIC DNA]</scope>
    <source>
        <strain evidence="3">mm55</strain>
    </source>
</reference>
<evidence type="ECO:0000256" key="1">
    <source>
        <dbReference type="SAM" id="MobiDB-lite"/>
    </source>
</evidence>
<feature type="non-terminal residue" evidence="2">
    <location>
        <position position="120"/>
    </location>
</feature>
<keyword evidence="3" id="KW-1185">Reference proteome</keyword>
<protein>
    <submittedName>
        <fullName evidence="2">Uncharacterized protein</fullName>
    </submittedName>
</protein>
<dbReference type="EMBL" id="LCTW02000056">
    <property type="protein sequence ID" value="KXX80572.1"/>
    <property type="molecule type" value="Genomic_DNA"/>
</dbReference>
<organism evidence="2 3">
    <name type="scientific">Madurella mycetomatis</name>
    <dbReference type="NCBI Taxonomy" id="100816"/>
    <lineage>
        <taxon>Eukaryota</taxon>
        <taxon>Fungi</taxon>
        <taxon>Dikarya</taxon>
        <taxon>Ascomycota</taxon>
        <taxon>Pezizomycotina</taxon>
        <taxon>Sordariomycetes</taxon>
        <taxon>Sordariomycetidae</taxon>
        <taxon>Sordariales</taxon>
        <taxon>Sordariales incertae sedis</taxon>
        <taxon>Madurella</taxon>
    </lineage>
</organism>
<proteinExistence type="predicted"/>
<feature type="region of interest" description="Disordered" evidence="1">
    <location>
        <begin position="65"/>
        <end position="85"/>
    </location>
</feature>
<evidence type="ECO:0000313" key="2">
    <source>
        <dbReference type="EMBL" id="KXX80572.1"/>
    </source>
</evidence>
<dbReference type="Proteomes" id="UP000078237">
    <property type="component" value="Unassembled WGS sequence"/>
</dbReference>
<dbReference type="AlphaFoldDB" id="A0A175WAK9"/>
<dbReference type="VEuPathDB" id="FungiDB:MMYC01_202266"/>
<accession>A0A175WAK9</accession>
<sequence>MSKINYYLQTASSLHRLATTRLFQTQALLADRLDHTILSPDGSFLAETEAHTKKLSLPLDKFTVGSQQASGSGDGDDGAGRKEGSLRRLGEVIGRGILEAEEKVAELGGEAVGMMKEIER</sequence>
<name>A0A175WAK9_9PEZI</name>
<comment type="caution">
    <text evidence="2">The sequence shown here is derived from an EMBL/GenBank/DDBJ whole genome shotgun (WGS) entry which is preliminary data.</text>
</comment>